<dbReference type="InParanoid" id="G0QNQ1"/>
<dbReference type="CDD" id="cd07830">
    <property type="entry name" value="STKc_MAK_like"/>
    <property type="match status" value="1"/>
</dbReference>
<keyword evidence="2" id="KW-0723">Serine/threonine-protein kinase</keyword>
<evidence type="ECO:0000256" key="3">
    <source>
        <dbReference type="ARBA" id="ARBA00022553"/>
    </source>
</evidence>
<reference evidence="10 11" key="1">
    <citation type="submission" date="2011-07" db="EMBL/GenBank/DDBJ databases">
        <authorList>
            <person name="Coyne R."/>
            <person name="Brami D."/>
            <person name="Johnson J."/>
            <person name="Hostetler J."/>
            <person name="Hannick L."/>
            <person name="Clark T."/>
            <person name="Cassidy-Hanley D."/>
            <person name="Inman J."/>
        </authorList>
    </citation>
    <scope>NUCLEOTIDE SEQUENCE [LARGE SCALE GENOMIC DNA]</scope>
    <source>
        <strain evidence="10 11">G5</strain>
    </source>
</reference>
<evidence type="ECO:0000256" key="4">
    <source>
        <dbReference type="ARBA" id="ARBA00022679"/>
    </source>
</evidence>
<dbReference type="FunFam" id="3.30.200.20:FF:000545">
    <property type="entry name" value="CMGC family protein kinase"/>
    <property type="match status" value="1"/>
</dbReference>
<keyword evidence="6 10" id="KW-0418">Kinase</keyword>
<proteinExistence type="inferred from homology"/>
<keyword evidence="3" id="KW-0597">Phosphoprotein</keyword>
<name>G0QNQ1_ICHMU</name>
<dbReference type="Gene3D" id="1.10.510.10">
    <property type="entry name" value="Transferase(Phosphotransferase) domain 1"/>
    <property type="match status" value="1"/>
</dbReference>
<evidence type="ECO:0000256" key="1">
    <source>
        <dbReference type="ARBA" id="ARBA00006485"/>
    </source>
</evidence>
<dbReference type="GeneID" id="14909330"/>
<dbReference type="PROSITE" id="PS00107">
    <property type="entry name" value="PROTEIN_KINASE_ATP"/>
    <property type="match status" value="1"/>
</dbReference>
<dbReference type="Gene3D" id="3.30.200.20">
    <property type="entry name" value="Phosphorylase Kinase, domain 1"/>
    <property type="match status" value="1"/>
</dbReference>
<dbReference type="Proteomes" id="UP000008983">
    <property type="component" value="Unassembled WGS sequence"/>
</dbReference>
<sequence length="385" mass="45126">MEKYKIGPTLGDGTFGVVLKATQIQTGQQIAIKKMKQKCPKWQDCVNLPEISSLQKFHHPNIVNLYEIIKENSELYFILEYMDRNLYQLMKDRQKPFQEIQIRNIIYQTLQGLNYIHRHGYFHRDLKPENLLESQGTIKIADFGLAREIRSKPPFTDYVSTRWYRAPEIILRAPNYNSPIDIFAVGCIMAELYRLWPLFAGQCERDQINQICKVLGTPCKEDWPEGYKLAAKVGFVFPQFKAQNFQDLIPNASPEAIDLIQQMLRYAPQKRPSAQKALQHKYFMCNLPVQIDDFKVNIIENEDGSILIDKQNFIQNNNFEKDKENISQQNKNILGNNSIDNFIKDLLEESKIAPNESKIDQNMYERHKQLMKNTKYRPGYIFQCQ</sequence>
<evidence type="ECO:0000256" key="6">
    <source>
        <dbReference type="ARBA" id="ARBA00022777"/>
    </source>
</evidence>
<dbReference type="SUPFAM" id="SSF56112">
    <property type="entry name" value="Protein kinase-like (PK-like)"/>
    <property type="match status" value="1"/>
</dbReference>
<keyword evidence="5 8" id="KW-0547">Nucleotide-binding</keyword>
<dbReference type="Pfam" id="PF00069">
    <property type="entry name" value="Pkinase"/>
    <property type="match status" value="1"/>
</dbReference>
<dbReference type="OrthoDB" id="2158884at2759"/>
<dbReference type="GO" id="GO:0008353">
    <property type="term" value="F:RNA polymerase II CTD heptapeptide repeat kinase activity"/>
    <property type="evidence" value="ECO:0007669"/>
    <property type="project" value="UniProtKB-EC"/>
</dbReference>
<evidence type="ECO:0000256" key="7">
    <source>
        <dbReference type="ARBA" id="ARBA00022840"/>
    </source>
</evidence>
<dbReference type="PANTHER" id="PTHR24055">
    <property type="entry name" value="MITOGEN-ACTIVATED PROTEIN KINASE"/>
    <property type="match status" value="1"/>
</dbReference>
<keyword evidence="4 10" id="KW-0808">Transferase</keyword>
<dbReference type="InterPro" id="IPR017441">
    <property type="entry name" value="Protein_kinase_ATP_BS"/>
</dbReference>
<dbReference type="FunFam" id="1.10.510.10:FF:000104">
    <property type="entry name" value="serine/threonine-protein kinase MAK isoform X1"/>
    <property type="match status" value="1"/>
</dbReference>
<dbReference type="RefSeq" id="XP_004037138.1">
    <property type="nucleotide sequence ID" value="XM_004037090.1"/>
</dbReference>
<dbReference type="STRING" id="857967.G0QNQ1"/>
<evidence type="ECO:0000256" key="2">
    <source>
        <dbReference type="ARBA" id="ARBA00022527"/>
    </source>
</evidence>
<dbReference type="SMART" id="SM00220">
    <property type="entry name" value="S_TKc"/>
    <property type="match status" value="1"/>
</dbReference>
<dbReference type="AlphaFoldDB" id="G0QNQ1"/>
<accession>G0QNQ1</accession>
<feature type="binding site" evidence="8">
    <location>
        <position position="34"/>
    </location>
    <ligand>
        <name>ATP</name>
        <dbReference type="ChEBI" id="CHEBI:30616"/>
    </ligand>
</feature>
<dbReference type="eggNOG" id="KOG0661">
    <property type="taxonomic scope" value="Eukaryota"/>
</dbReference>
<dbReference type="PROSITE" id="PS50011">
    <property type="entry name" value="PROTEIN_KINASE_DOM"/>
    <property type="match status" value="1"/>
</dbReference>
<dbReference type="InterPro" id="IPR050117">
    <property type="entry name" value="MAPK"/>
</dbReference>
<dbReference type="EMBL" id="GL983506">
    <property type="protein sequence ID" value="EGR33152.1"/>
    <property type="molecule type" value="Genomic_DNA"/>
</dbReference>
<evidence type="ECO:0000259" key="9">
    <source>
        <dbReference type="PROSITE" id="PS50011"/>
    </source>
</evidence>
<evidence type="ECO:0000256" key="5">
    <source>
        <dbReference type="ARBA" id="ARBA00022741"/>
    </source>
</evidence>
<organism evidence="10 11">
    <name type="scientific">Ichthyophthirius multifiliis</name>
    <name type="common">White spot disease agent</name>
    <name type="synonym">Ich</name>
    <dbReference type="NCBI Taxonomy" id="5932"/>
    <lineage>
        <taxon>Eukaryota</taxon>
        <taxon>Sar</taxon>
        <taxon>Alveolata</taxon>
        <taxon>Ciliophora</taxon>
        <taxon>Intramacronucleata</taxon>
        <taxon>Oligohymenophorea</taxon>
        <taxon>Hymenostomatida</taxon>
        <taxon>Ophryoglenina</taxon>
        <taxon>Ichthyophthirius</taxon>
    </lineage>
</organism>
<dbReference type="InterPro" id="IPR011009">
    <property type="entry name" value="Kinase-like_dom_sf"/>
</dbReference>
<keyword evidence="7 8" id="KW-0067">ATP-binding</keyword>
<protein>
    <submittedName>
        <fullName evidence="10">Intestinal cell mak-like kinase, putative</fullName>
        <ecNumber evidence="10">2.7.11.23</ecNumber>
    </submittedName>
</protein>
<dbReference type="OMA" id="LLHDTHY"/>
<dbReference type="InterPro" id="IPR000719">
    <property type="entry name" value="Prot_kinase_dom"/>
</dbReference>
<dbReference type="EC" id="2.7.11.23" evidence="10"/>
<evidence type="ECO:0000313" key="11">
    <source>
        <dbReference type="Proteomes" id="UP000008983"/>
    </source>
</evidence>
<keyword evidence="11" id="KW-1185">Reference proteome</keyword>
<feature type="domain" description="Protein kinase" evidence="9">
    <location>
        <begin position="4"/>
        <end position="283"/>
    </location>
</feature>
<gene>
    <name evidence="10" type="ORF">IMG5_060720</name>
</gene>
<evidence type="ECO:0000313" key="10">
    <source>
        <dbReference type="EMBL" id="EGR33152.1"/>
    </source>
</evidence>
<evidence type="ECO:0000256" key="8">
    <source>
        <dbReference type="PROSITE-ProRule" id="PRU10141"/>
    </source>
</evidence>
<dbReference type="GO" id="GO:0005524">
    <property type="term" value="F:ATP binding"/>
    <property type="evidence" value="ECO:0007669"/>
    <property type="project" value="UniProtKB-UniRule"/>
</dbReference>
<comment type="similarity">
    <text evidence="1">Belongs to the protein kinase superfamily. CMGC Ser/Thr protein kinase family. CDC2/CDKX subfamily.</text>
</comment>